<keyword evidence="1" id="KW-1133">Transmembrane helix</keyword>
<organism evidence="2 3">
    <name type="scientific">Nocardia tengchongensis</name>
    <dbReference type="NCBI Taxonomy" id="2055889"/>
    <lineage>
        <taxon>Bacteria</taxon>
        <taxon>Bacillati</taxon>
        <taxon>Actinomycetota</taxon>
        <taxon>Actinomycetes</taxon>
        <taxon>Mycobacteriales</taxon>
        <taxon>Nocardiaceae</taxon>
        <taxon>Nocardia</taxon>
    </lineage>
</organism>
<dbReference type="EMBL" id="CP074371">
    <property type="protein sequence ID" value="QVI20471.1"/>
    <property type="molecule type" value="Genomic_DNA"/>
</dbReference>
<feature type="transmembrane region" description="Helical" evidence="1">
    <location>
        <begin position="12"/>
        <end position="35"/>
    </location>
</feature>
<sequence>MIGPLLALTGDGWFDGLCAGVFTFPIGLALVASAYEWRRAERRFQAVGVPGTGEVLSVNQIRPGGENPDMADLTIRITGPTFDTFTAECSLENHSGMKVGHTFNLMVEPTDNSFAIGFDHLFPIIDDKDAPPKG</sequence>
<gene>
    <name evidence="2" type="ORF">KHQ06_30600</name>
</gene>
<evidence type="ECO:0000313" key="2">
    <source>
        <dbReference type="EMBL" id="QVI20471.1"/>
    </source>
</evidence>
<keyword evidence="1" id="KW-0472">Membrane</keyword>
<keyword evidence="3" id="KW-1185">Reference proteome</keyword>
<dbReference type="Proteomes" id="UP000683310">
    <property type="component" value="Chromosome"/>
</dbReference>
<reference evidence="2 3" key="1">
    <citation type="submission" date="2021-04" db="EMBL/GenBank/DDBJ databases">
        <title>Nocardia tengchongensis.</title>
        <authorList>
            <person name="Zhuang k."/>
            <person name="Ran Y."/>
            <person name="Li W."/>
        </authorList>
    </citation>
    <scope>NUCLEOTIDE SEQUENCE [LARGE SCALE GENOMIC DNA]</scope>
    <source>
        <strain evidence="2 3">CFH S0057</strain>
    </source>
</reference>
<protein>
    <submittedName>
        <fullName evidence="2">Uncharacterized protein</fullName>
    </submittedName>
</protein>
<keyword evidence="1" id="KW-0812">Transmembrane</keyword>
<evidence type="ECO:0000313" key="3">
    <source>
        <dbReference type="Proteomes" id="UP000683310"/>
    </source>
</evidence>
<proteinExistence type="predicted"/>
<evidence type="ECO:0000256" key="1">
    <source>
        <dbReference type="SAM" id="Phobius"/>
    </source>
</evidence>
<accession>A0ABX8CKH9</accession>
<name>A0ABX8CKH9_9NOCA</name>